<evidence type="ECO:0000256" key="1">
    <source>
        <dbReference type="SAM" id="MobiDB-lite"/>
    </source>
</evidence>
<sequence length="110" mass="12204">MHPHPPLALTQNHSTQPSPPPLLDGRTPNDAADTRPLTPQCTRTLHDPRCRRYTPADATAHPHPPPTLMQNHSTQPSSSPLLDGWTPNDAADTRPLTPLRTRTLHNPRCR</sequence>
<keyword evidence="3" id="KW-1185">Reference proteome</keyword>
<comment type="caution">
    <text evidence="2">The sequence shown here is derived from an EMBL/GenBank/DDBJ whole genome shotgun (WGS) entry which is preliminary data.</text>
</comment>
<dbReference type="Proteomes" id="UP000807469">
    <property type="component" value="Unassembled WGS sequence"/>
</dbReference>
<dbReference type="EMBL" id="MU155201">
    <property type="protein sequence ID" value="KAF9480050.1"/>
    <property type="molecule type" value="Genomic_DNA"/>
</dbReference>
<name>A0A9P5Z4Z3_9AGAR</name>
<proteinExistence type="predicted"/>
<protein>
    <submittedName>
        <fullName evidence="2">Uncharacterized protein</fullName>
    </submittedName>
</protein>
<gene>
    <name evidence="2" type="ORF">BDN70DRAFT_878083</name>
</gene>
<reference evidence="2" key="1">
    <citation type="submission" date="2020-11" db="EMBL/GenBank/DDBJ databases">
        <authorList>
            <consortium name="DOE Joint Genome Institute"/>
            <person name="Ahrendt S."/>
            <person name="Riley R."/>
            <person name="Andreopoulos W."/>
            <person name="Labutti K."/>
            <person name="Pangilinan J."/>
            <person name="Ruiz-Duenas F.J."/>
            <person name="Barrasa J.M."/>
            <person name="Sanchez-Garcia M."/>
            <person name="Camarero S."/>
            <person name="Miyauchi S."/>
            <person name="Serrano A."/>
            <person name="Linde D."/>
            <person name="Babiker R."/>
            <person name="Drula E."/>
            <person name="Ayuso-Fernandez I."/>
            <person name="Pacheco R."/>
            <person name="Padilla G."/>
            <person name="Ferreira P."/>
            <person name="Barriuso J."/>
            <person name="Kellner H."/>
            <person name="Castanera R."/>
            <person name="Alfaro M."/>
            <person name="Ramirez L."/>
            <person name="Pisabarro A.G."/>
            <person name="Kuo A."/>
            <person name="Tritt A."/>
            <person name="Lipzen A."/>
            <person name="He G."/>
            <person name="Yan M."/>
            <person name="Ng V."/>
            <person name="Cullen D."/>
            <person name="Martin F."/>
            <person name="Rosso M.-N."/>
            <person name="Henrissat B."/>
            <person name="Hibbett D."/>
            <person name="Martinez A.T."/>
            <person name="Grigoriev I.V."/>
        </authorList>
    </citation>
    <scope>NUCLEOTIDE SEQUENCE</scope>
    <source>
        <strain evidence="2">CIRM-BRFM 674</strain>
    </source>
</reference>
<accession>A0A9P5Z4Z3</accession>
<evidence type="ECO:0000313" key="3">
    <source>
        <dbReference type="Proteomes" id="UP000807469"/>
    </source>
</evidence>
<evidence type="ECO:0000313" key="2">
    <source>
        <dbReference type="EMBL" id="KAF9480050.1"/>
    </source>
</evidence>
<feature type="compositionally biased region" description="Polar residues" evidence="1">
    <location>
        <begin position="68"/>
        <end position="80"/>
    </location>
</feature>
<feature type="region of interest" description="Disordered" evidence="1">
    <location>
        <begin position="1"/>
        <end position="110"/>
    </location>
</feature>
<dbReference type="AlphaFoldDB" id="A0A9P5Z4Z3"/>
<organism evidence="2 3">
    <name type="scientific">Pholiota conissans</name>
    <dbReference type="NCBI Taxonomy" id="109636"/>
    <lineage>
        <taxon>Eukaryota</taxon>
        <taxon>Fungi</taxon>
        <taxon>Dikarya</taxon>
        <taxon>Basidiomycota</taxon>
        <taxon>Agaricomycotina</taxon>
        <taxon>Agaricomycetes</taxon>
        <taxon>Agaricomycetidae</taxon>
        <taxon>Agaricales</taxon>
        <taxon>Agaricineae</taxon>
        <taxon>Strophariaceae</taxon>
        <taxon>Pholiota</taxon>
    </lineage>
</organism>